<dbReference type="PROSITE" id="PS51762">
    <property type="entry name" value="GH16_2"/>
    <property type="match status" value="1"/>
</dbReference>
<accession>A0A376B2C8</accession>
<dbReference type="VEuPathDB" id="FungiDB:SCODWIG_00597"/>
<evidence type="ECO:0000256" key="4">
    <source>
        <dbReference type="ARBA" id="ARBA00022622"/>
    </source>
</evidence>
<dbReference type="InterPro" id="IPR017168">
    <property type="entry name" value="CHR-like"/>
</dbReference>
<feature type="active site" description="Nucleophile" evidence="17">
    <location>
        <position position="125"/>
    </location>
</feature>
<dbReference type="Proteomes" id="UP000262825">
    <property type="component" value="Unassembled WGS sequence"/>
</dbReference>
<dbReference type="InterPro" id="IPR013320">
    <property type="entry name" value="ConA-like_dom_sf"/>
</dbReference>
<comment type="subcellular location">
    <subcellularLocation>
        <location evidence="2">Cell envelope</location>
    </subcellularLocation>
    <subcellularLocation>
        <location evidence="3">Membrane</location>
        <topology evidence="3">Lipid-anchor</topology>
        <topology evidence="3">GPI-anchor</topology>
    </subcellularLocation>
</comment>
<dbReference type="GO" id="GO:0005975">
    <property type="term" value="P:carbohydrate metabolic process"/>
    <property type="evidence" value="ECO:0007669"/>
    <property type="project" value="InterPro"/>
</dbReference>
<evidence type="ECO:0000256" key="1">
    <source>
        <dbReference type="ARBA" id="ARBA00000822"/>
    </source>
</evidence>
<comment type="catalytic activity">
    <reaction evidence="1">
        <text>Random endo-hydrolysis of N-acetyl-beta-D-glucosaminide (1-&gt;4)-beta-linkages in chitin and chitodextrins.</text>
        <dbReference type="EC" id="3.2.1.14"/>
    </reaction>
</comment>
<keyword evidence="8 16" id="KW-0378">Hydrolase</keyword>
<feature type="active site" description="Proton donor" evidence="17">
    <location>
        <position position="129"/>
    </location>
</feature>
<dbReference type="AlphaFoldDB" id="A0A376B2C8"/>
<name>A0A376B2C8_9ASCO</name>
<keyword evidence="13" id="KW-0326">Glycosidase</keyword>
<dbReference type="GO" id="GO:0031505">
    <property type="term" value="P:fungal-type cell wall organization"/>
    <property type="evidence" value="ECO:0007669"/>
    <property type="project" value="UniProtKB-ARBA"/>
</dbReference>
<evidence type="ECO:0000256" key="17">
    <source>
        <dbReference type="PIRSR" id="PIRSR037299-1"/>
    </source>
</evidence>
<evidence type="ECO:0000256" key="11">
    <source>
        <dbReference type="ARBA" id="ARBA00023180"/>
    </source>
</evidence>
<evidence type="ECO:0000256" key="3">
    <source>
        <dbReference type="ARBA" id="ARBA00004589"/>
    </source>
</evidence>
<evidence type="ECO:0000256" key="6">
    <source>
        <dbReference type="ARBA" id="ARBA00022679"/>
    </source>
</evidence>
<gene>
    <name evidence="22" type="ORF">SCODWIG_00597</name>
</gene>
<keyword evidence="6" id="KW-0808">Transferase</keyword>
<dbReference type="PANTHER" id="PTHR10963:SF68">
    <property type="entry name" value="GLYCOSIDASE CRH1-RELATED"/>
    <property type="match status" value="1"/>
</dbReference>
<evidence type="ECO:0000256" key="13">
    <source>
        <dbReference type="ARBA" id="ARBA00023295"/>
    </source>
</evidence>
<evidence type="ECO:0000256" key="14">
    <source>
        <dbReference type="ARBA" id="ARBA00023316"/>
    </source>
</evidence>
<dbReference type="PANTHER" id="PTHR10963">
    <property type="entry name" value="GLYCOSYL HYDROLASE-RELATED"/>
    <property type="match status" value="1"/>
</dbReference>
<keyword evidence="9 16" id="KW-0472">Membrane</keyword>
<dbReference type="GO" id="GO:0016757">
    <property type="term" value="F:glycosyltransferase activity"/>
    <property type="evidence" value="ECO:0007669"/>
    <property type="project" value="UniProtKB-KW"/>
</dbReference>
<dbReference type="CDD" id="cd02183">
    <property type="entry name" value="GH16_fungal_CRH1_transglycosylase"/>
    <property type="match status" value="1"/>
</dbReference>
<feature type="signal peptide" evidence="20">
    <location>
        <begin position="1"/>
        <end position="24"/>
    </location>
</feature>
<evidence type="ECO:0000313" key="22">
    <source>
        <dbReference type="EMBL" id="SSD58836.1"/>
    </source>
</evidence>
<comment type="similarity">
    <text evidence="15">Belongs to the glycosyl hydrolase 16 family. CRH1 subfamily.</text>
</comment>
<evidence type="ECO:0000256" key="2">
    <source>
        <dbReference type="ARBA" id="ARBA00004196"/>
    </source>
</evidence>
<evidence type="ECO:0000256" key="19">
    <source>
        <dbReference type="SAM" id="MobiDB-lite"/>
    </source>
</evidence>
<feature type="region of interest" description="Disordered" evidence="19">
    <location>
        <begin position="291"/>
        <end position="335"/>
    </location>
</feature>
<evidence type="ECO:0000256" key="10">
    <source>
        <dbReference type="ARBA" id="ARBA00023157"/>
    </source>
</evidence>
<feature type="chain" id="PRO_5016722347" description="Crh-like protein" evidence="20">
    <location>
        <begin position="25"/>
        <end position="442"/>
    </location>
</feature>
<keyword evidence="23" id="KW-1185">Reference proteome</keyword>
<keyword evidence="14" id="KW-0961">Cell wall biogenesis/degradation</keyword>
<keyword evidence="4" id="KW-0336">GPI-anchor</keyword>
<evidence type="ECO:0000256" key="7">
    <source>
        <dbReference type="ARBA" id="ARBA00022729"/>
    </source>
</evidence>
<protein>
    <recommendedName>
        <fullName evidence="16">Crh-like protein</fullName>
        <ecNumber evidence="16">3.2.-.-</ecNumber>
    </recommendedName>
</protein>
<dbReference type="EC" id="3.2.-.-" evidence="16"/>
<feature type="domain" description="GH16" evidence="21">
    <location>
        <begin position="25"/>
        <end position="240"/>
    </location>
</feature>
<evidence type="ECO:0000256" key="16">
    <source>
        <dbReference type="PIRNR" id="PIRNR037299"/>
    </source>
</evidence>
<dbReference type="Pfam" id="PF00722">
    <property type="entry name" value="Glyco_hydro_16"/>
    <property type="match status" value="1"/>
</dbReference>
<evidence type="ECO:0000256" key="5">
    <source>
        <dbReference type="ARBA" id="ARBA00022676"/>
    </source>
</evidence>
<evidence type="ECO:0000256" key="15">
    <source>
        <dbReference type="ARBA" id="ARBA00038074"/>
    </source>
</evidence>
<evidence type="ECO:0000259" key="21">
    <source>
        <dbReference type="PROSITE" id="PS51762"/>
    </source>
</evidence>
<dbReference type="EMBL" id="UFAJ01000054">
    <property type="protein sequence ID" value="SSD58836.1"/>
    <property type="molecule type" value="Genomic_DNA"/>
</dbReference>
<dbReference type="PIRSF" id="PIRSF037299">
    <property type="entry name" value="Glycosidase_CRH1_prd"/>
    <property type="match status" value="1"/>
</dbReference>
<dbReference type="SUPFAM" id="SSF49899">
    <property type="entry name" value="Concanavalin A-like lectins/glucanases"/>
    <property type="match status" value="1"/>
</dbReference>
<sequence length="442" mass="47330">MPAPKLFLLPIFLLLSAFFNNVHATSSACNPLSATAACSPNKALATSYVDTFSEQSSFFSNYTSTGEITYSEEDGMKMTMNKRFDNPGLKSNFYIMYGRLEIEFKCANGQGIVSSFYLQSDDLDEIDIEWLGGDSTQFQSNYFSKGNVTTYDRGEFHTVSNPCDTFHTYGIDWDMDKTVWSVDGQTVRTLLNTSNEGYPQSPMAIYIGLWAGGDPTNPSGTIEWAGGETDYTDLPFYMFVKSMTVSDYSTGSTYSYSDQTGNWESIVASDGAVYGRYEEAVEAFNTLVSNSTVSSSSNGTATTSATTSVSASTSDSVPASSSVFTSTSASDSVPASSSVFSFTNSSFTSSSTIINNSTASYIFTSELSYSSLSSSIDSSSSQDSTSVLTTTTLTTKSKSSSASSISNSTTKKAVTVSSSNDGYINNLNGALTILFIGILSLL</sequence>
<dbReference type="GO" id="GO:0008843">
    <property type="term" value="F:endochitinase activity"/>
    <property type="evidence" value="ECO:0007669"/>
    <property type="project" value="UniProtKB-EC"/>
</dbReference>
<dbReference type="GO" id="GO:0009277">
    <property type="term" value="C:fungal-type cell wall"/>
    <property type="evidence" value="ECO:0007669"/>
    <property type="project" value="TreeGrafter"/>
</dbReference>
<feature type="disulfide bond" evidence="18">
    <location>
        <begin position="29"/>
        <end position="38"/>
    </location>
</feature>
<proteinExistence type="inferred from homology"/>
<dbReference type="InterPro" id="IPR050546">
    <property type="entry name" value="Glycosyl_Hydrlase_16"/>
</dbReference>
<dbReference type="Gene3D" id="2.60.120.200">
    <property type="match status" value="1"/>
</dbReference>
<evidence type="ECO:0000256" key="20">
    <source>
        <dbReference type="SAM" id="SignalP"/>
    </source>
</evidence>
<keyword evidence="12" id="KW-0449">Lipoprotein</keyword>
<evidence type="ECO:0000256" key="12">
    <source>
        <dbReference type="ARBA" id="ARBA00023288"/>
    </source>
</evidence>
<dbReference type="InterPro" id="IPR000757">
    <property type="entry name" value="Beta-glucanase-like"/>
</dbReference>
<keyword evidence="10 18" id="KW-1015">Disulfide bond</keyword>
<evidence type="ECO:0000256" key="9">
    <source>
        <dbReference type="ARBA" id="ARBA00023136"/>
    </source>
</evidence>
<organism evidence="22 23">
    <name type="scientific">Saccharomycodes ludwigii</name>
    <dbReference type="NCBI Taxonomy" id="36035"/>
    <lineage>
        <taxon>Eukaryota</taxon>
        <taxon>Fungi</taxon>
        <taxon>Dikarya</taxon>
        <taxon>Ascomycota</taxon>
        <taxon>Saccharomycotina</taxon>
        <taxon>Saccharomycetes</taxon>
        <taxon>Saccharomycodales</taxon>
        <taxon>Saccharomycodaceae</taxon>
        <taxon>Saccharomycodes</taxon>
    </lineage>
</organism>
<reference evidence="23" key="1">
    <citation type="submission" date="2018-06" db="EMBL/GenBank/DDBJ databases">
        <authorList>
            <person name="Guldener U."/>
        </authorList>
    </citation>
    <scope>NUCLEOTIDE SEQUENCE [LARGE SCALE GENOMIC DNA]</scope>
    <source>
        <strain evidence="23">UTAD17</strain>
    </source>
</reference>
<keyword evidence="5" id="KW-0328">Glycosyltransferase</keyword>
<dbReference type="GO" id="GO:0098552">
    <property type="term" value="C:side of membrane"/>
    <property type="evidence" value="ECO:0007669"/>
    <property type="project" value="UniProtKB-KW"/>
</dbReference>
<evidence type="ECO:0000256" key="8">
    <source>
        <dbReference type="ARBA" id="ARBA00022801"/>
    </source>
</evidence>
<evidence type="ECO:0000256" key="18">
    <source>
        <dbReference type="PIRSR" id="PIRSR037299-2"/>
    </source>
</evidence>
<evidence type="ECO:0000313" key="23">
    <source>
        <dbReference type="Proteomes" id="UP000262825"/>
    </source>
</evidence>
<keyword evidence="11" id="KW-0325">Glycoprotein</keyword>
<keyword evidence="7 20" id="KW-0732">Signal</keyword>
<dbReference type="PROSITE" id="PS51257">
    <property type="entry name" value="PROKAR_LIPOPROTEIN"/>
    <property type="match status" value="1"/>
</dbReference>